<evidence type="ECO:0000313" key="10">
    <source>
        <dbReference type="RefSeq" id="XP_025421296.1"/>
    </source>
</evidence>
<dbReference type="Pfam" id="PF12698">
    <property type="entry name" value="ABC2_membrane_3"/>
    <property type="match status" value="1"/>
</dbReference>
<dbReference type="PANTHER" id="PTHR43038:SF3">
    <property type="entry name" value="ABC TRANSPORTER G FAMILY MEMBER 20 ISOFORM X1"/>
    <property type="match status" value="1"/>
</dbReference>
<dbReference type="CDD" id="cd03230">
    <property type="entry name" value="ABC_DR_subfamily_A"/>
    <property type="match status" value="1"/>
</dbReference>
<dbReference type="GO" id="GO:0016020">
    <property type="term" value="C:membrane"/>
    <property type="evidence" value="ECO:0007669"/>
    <property type="project" value="UniProtKB-SubCell"/>
</dbReference>
<evidence type="ECO:0000256" key="3">
    <source>
        <dbReference type="ARBA" id="ARBA00022741"/>
    </source>
</evidence>
<keyword evidence="2 7" id="KW-0812">Transmembrane</keyword>
<sequence>MTEKEILYDVQVVNAYKSYGKTAVFNGLNMNVTPGSIYGLLGPSGCGKSTLIRCILGIMKLDSGTVHLKAKRLKSIGFMSQDLCLEQILTVDETFEFYGSLYKMSKKQIENRKHELHAFLQLPITGCLIQYLSGGESKRVSLAITLLHDPEIIILDEPTVGIDSVLRYEIWSQFIRMAKNDKKTIIITTHYIEEANQADCIGFMRNGVISEEGSPRDIISKFNSDSLENAFLSVCYNQEKQQAVINTDGMMDSTARSKNLMQIGKKINRHRVKALMRKNIRVLLRDNWLLFFAFFLPILQAYIVSVGFGNNIRNLKIAYKNDEISCQNYSSVGSCIYDKNSNQTMSCDVMRNLESHGFALVQVKDQKAAEKIMKDKTIVAFIYFPNNYTNDLVQFIDDFENYQAQAYVYLNNNYFLESNQIQTAIINSMNELKENISNGCSMNPKAISTPINFITLLGKDVKINTHYMVGFFLVMGSFYYSSIFSVIMMLSEKMDGVFSRSMLAGVTVIELLTSMFCLANILILIQSIVPLIITYMVFSNPIQITSGLFMCAITMIIAGWQGFFFGLIAAGITPTKSGGVHIMNGLAIAQMLVSGGIWPLEAQAPCLKAVTQFLPMTVAGKMMTSVTLRGWEWNHPLVLTYFSTLCVHVVLMVLALIFLGRFKKDTWILNK</sequence>
<dbReference type="SUPFAM" id="SSF52540">
    <property type="entry name" value="P-loop containing nucleoside triphosphate hydrolases"/>
    <property type="match status" value="1"/>
</dbReference>
<evidence type="ECO:0000256" key="7">
    <source>
        <dbReference type="SAM" id="Phobius"/>
    </source>
</evidence>
<dbReference type="Gene3D" id="3.40.1710.10">
    <property type="entry name" value="abc type-2 transporter like domain"/>
    <property type="match status" value="1"/>
</dbReference>
<evidence type="ECO:0000256" key="5">
    <source>
        <dbReference type="ARBA" id="ARBA00022989"/>
    </source>
</evidence>
<keyword evidence="9" id="KW-1185">Reference proteome</keyword>
<feature type="domain" description="ABC transporter" evidence="8">
    <location>
        <begin position="10"/>
        <end position="231"/>
    </location>
</feature>
<dbReference type="InterPro" id="IPR013525">
    <property type="entry name" value="ABC2_TM"/>
</dbReference>
<dbReference type="SMART" id="SM00382">
    <property type="entry name" value="AAA"/>
    <property type="match status" value="1"/>
</dbReference>
<dbReference type="InterPro" id="IPR003593">
    <property type="entry name" value="AAA+_ATPase"/>
</dbReference>
<keyword evidence="4" id="KW-0067">ATP-binding</keyword>
<comment type="subcellular location">
    <subcellularLocation>
        <location evidence="1">Membrane</location>
        <topology evidence="1">Multi-pass membrane protein</topology>
    </subcellularLocation>
</comment>
<dbReference type="PANTHER" id="PTHR43038">
    <property type="entry name" value="ATP-BINDING CASSETTE, SUB-FAMILY H, MEMBER 1"/>
    <property type="match status" value="1"/>
</dbReference>
<gene>
    <name evidence="10" type="primary">LOC112691331</name>
</gene>
<organism evidence="9 10">
    <name type="scientific">Sipha flava</name>
    <name type="common">yellow sugarcane aphid</name>
    <dbReference type="NCBI Taxonomy" id="143950"/>
    <lineage>
        <taxon>Eukaryota</taxon>
        <taxon>Metazoa</taxon>
        <taxon>Ecdysozoa</taxon>
        <taxon>Arthropoda</taxon>
        <taxon>Hexapoda</taxon>
        <taxon>Insecta</taxon>
        <taxon>Pterygota</taxon>
        <taxon>Neoptera</taxon>
        <taxon>Paraneoptera</taxon>
        <taxon>Hemiptera</taxon>
        <taxon>Sternorrhyncha</taxon>
        <taxon>Aphidomorpha</taxon>
        <taxon>Aphidoidea</taxon>
        <taxon>Aphididae</taxon>
        <taxon>Sipha</taxon>
    </lineage>
</organism>
<dbReference type="Proteomes" id="UP000694846">
    <property type="component" value="Unplaced"/>
</dbReference>
<dbReference type="InterPro" id="IPR027417">
    <property type="entry name" value="P-loop_NTPase"/>
</dbReference>
<evidence type="ECO:0000256" key="2">
    <source>
        <dbReference type="ARBA" id="ARBA00022692"/>
    </source>
</evidence>
<dbReference type="GO" id="GO:0140359">
    <property type="term" value="F:ABC-type transporter activity"/>
    <property type="evidence" value="ECO:0007669"/>
    <property type="project" value="InterPro"/>
</dbReference>
<evidence type="ECO:0000256" key="6">
    <source>
        <dbReference type="ARBA" id="ARBA00023136"/>
    </source>
</evidence>
<evidence type="ECO:0000256" key="1">
    <source>
        <dbReference type="ARBA" id="ARBA00004141"/>
    </source>
</evidence>
<dbReference type="OrthoDB" id="10255969at2759"/>
<evidence type="ECO:0000256" key="4">
    <source>
        <dbReference type="ARBA" id="ARBA00022840"/>
    </source>
</evidence>
<dbReference type="Gene3D" id="3.40.50.300">
    <property type="entry name" value="P-loop containing nucleotide triphosphate hydrolases"/>
    <property type="match status" value="1"/>
</dbReference>
<dbReference type="GO" id="GO:0016887">
    <property type="term" value="F:ATP hydrolysis activity"/>
    <property type="evidence" value="ECO:0007669"/>
    <property type="project" value="InterPro"/>
</dbReference>
<dbReference type="Pfam" id="PF00005">
    <property type="entry name" value="ABC_tran"/>
    <property type="match status" value="1"/>
</dbReference>
<feature type="transmembrane region" description="Helical" evidence="7">
    <location>
        <begin position="638"/>
        <end position="659"/>
    </location>
</feature>
<dbReference type="InterPro" id="IPR003439">
    <property type="entry name" value="ABC_transporter-like_ATP-bd"/>
</dbReference>
<dbReference type="GeneID" id="112691331"/>
<feature type="transmembrane region" description="Helical" evidence="7">
    <location>
        <begin position="544"/>
        <end position="570"/>
    </location>
</feature>
<feature type="transmembrane region" description="Helical" evidence="7">
    <location>
        <begin position="467"/>
        <end position="490"/>
    </location>
</feature>
<proteinExistence type="predicted"/>
<reference evidence="10" key="1">
    <citation type="submission" date="2025-08" db="UniProtKB">
        <authorList>
            <consortium name="RefSeq"/>
        </authorList>
    </citation>
    <scope>IDENTIFICATION</scope>
    <source>
        <tissue evidence="10">Whole body</tissue>
    </source>
</reference>
<evidence type="ECO:0000313" key="9">
    <source>
        <dbReference type="Proteomes" id="UP000694846"/>
    </source>
</evidence>
<dbReference type="AlphaFoldDB" id="A0A8B8GFC2"/>
<dbReference type="GO" id="GO:0005524">
    <property type="term" value="F:ATP binding"/>
    <property type="evidence" value="ECO:0007669"/>
    <property type="project" value="UniProtKB-KW"/>
</dbReference>
<dbReference type="InterPro" id="IPR017871">
    <property type="entry name" value="ABC_transporter-like_CS"/>
</dbReference>
<accession>A0A8B8GFC2</accession>
<dbReference type="PROSITE" id="PS00211">
    <property type="entry name" value="ABC_TRANSPORTER_1"/>
    <property type="match status" value="1"/>
</dbReference>
<feature type="transmembrane region" description="Helical" evidence="7">
    <location>
        <begin position="288"/>
        <end position="308"/>
    </location>
</feature>
<keyword evidence="3" id="KW-0547">Nucleotide-binding</keyword>
<keyword evidence="6 7" id="KW-0472">Membrane</keyword>
<name>A0A8B8GFC2_9HEMI</name>
<evidence type="ECO:0000259" key="8">
    <source>
        <dbReference type="PROSITE" id="PS50893"/>
    </source>
</evidence>
<keyword evidence="5 7" id="KW-1133">Transmembrane helix</keyword>
<feature type="transmembrane region" description="Helical" evidence="7">
    <location>
        <begin position="511"/>
        <end position="538"/>
    </location>
</feature>
<protein>
    <submittedName>
        <fullName evidence="10">ABC transporter G family member 23-like</fullName>
    </submittedName>
</protein>
<dbReference type="RefSeq" id="XP_025421296.1">
    <property type="nucleotide sequence ID" value="XM_025565511.1"/>
</dbReference>
<dbReference type="PROSITE" id="PS50893">
    <property type="entry name" value="ABC_TRANSPORTER_2"/>
    <property type="match status" value="1"/>
</dbReference>